<gene>
    <name evidence="12" type="ORF">BJ554DRAFT_2493</name>
</gene>
<evidence type="ECO:0000256" key="3">
    <source>
        <dbReference type="ARBA" id="ARBA00022574"/>
    </source>
</evidence>
<comment type="subcellular location">
    <subcellularLocation>
        <location evidence="1">Endoplasmic reticulum membrane</location>
        <topology evidence="1">Single-pass membrane protein</topology>
    </subcellularLocation>
</comment>
<dbReference type="SUPFAM" id="SSF50978">
    <property type="entry name" value="WD40 repeat-like"/>
    <property type="match status" value="1"/>
</dbReference>
<evidence type="ECO:0000256" key="7">
    <source>
        <dbReference type="ARBA" id="ARBA00022892"/>
    </source>
</evidence>
<reference evidence="12 13" key="1">
    <citation type="journal article" name="Sci. Rep.">
        <title>Genome-scale phylogenetic analyses confirm Olpidium as the closest living zoosporic fungus to the non-flagellated, terrestrial fungi.</title>
        <authorList>
            <person name="Chang Y."/>
            <person name="Rochon D."/>
            <person name="Sekimoto S."/>
            <person name="Wang Y."/>
            <person name="Chovatia M."/>
            <person name="Sandor L."/>
            <person name="Salamov A."/>
            <person name="Grigoriev I.V."/>
            <person name="Stajich J.E."/>
            <person name="Spatafora J.W."/>
        </authorList>
    </citation>
    <scope>NUCLEOTIDE SEQUENCE [LARGE SCALE GENOMIC DNA]</scope>
    <source>
        <strain evidence="12">S191</strain>
    </source>
</reference>
<keyword evidence="13" id="KW-1185">Reference proteome</keyword>
<protein>
    <submittedName>
        <fullName evidence="12">WD40-repeat-containing domain protein</fullName>
    </submittedName>
</protein>
<keyword evidence="6" id="KW-0256">Endoplasmic reticulum</keyword>
<evidence type="ECO:0000256" key="2">
    <source>
        <dbReference type="ARBA" id="ARBA00022448"/>
    </source>
</evidence>
<keyword evidence="2" id="KW-0813">Transport</keyword>
<dbReference type="InterPro" id="IPR015943">
    <property type="entry name" value="WD40/YVTN_repeat-like_dom_sf"/>
</dbReference>
<evidence type="ECO:0000256" key="10">
    <source>
        <dbReference type="ARBA" id="ARBA00023136"/>
    </source>
</evidence>
<evidence type="ECO:0000256" key="6">
    <source>
        <dbReference type="ARBA" id="ARBA00022824"/>
    </source>
</evidence>
<feature type="transmembrane region" description="Helical" evidence="11">
    <location>
        <begin position="267"/>
        <end position="286"/>
    </location>
</feature>
<keyword evidence="4 11" id="KW-0812">Transmembrane</keyword>
<dbReference type="InterPro" id="IPR045260">
    <property type="entry name" value="Sec12-like"/>
</dbReference>
<dbReference type="OrthoDB" id="2013972at2759"/>
<dbReference type="Gene3D" id="2.130.10.10">
    <property type="entry name" value="YVTN repeat-like/Quinoprotein amine dehydrogenase"/>
    <property type="match status" value="1"/>
</dbReference>
<keyword evidence="7" id="KW-0931">ER-Golgi transport</keyword>
<dbReference type="GO" id="GO:0015031">
    <property type="term" value="P:protein transport"/>
    <property type="evidence" value="ECO:0007669"/>
    <property type="project" value="UniProtKB-KW"/>
</dbReference>
<proteinExistence type="predicted"/>
<keyword evidence="8" id="KW-0653">Protein transport</keyword>
<evidence type="ECO:0000256" key="9">
    <source>
        <dbReference type="ARBA" id="ARBA00022989"/>
    </source>
</evidence>
<keyword evidence="5" id="KW-0677">Repeat</keyword>
<evidence type="ECO:0000313" key="12">
    <source>
        <dbReference type="EMBL" id="KAG5457480.1"/>
    </source>
</evidence>
<accession>A0A8H7ZQR0</accession>
<evidence type="ECO:0000313" key="13">
    <source>
        <dbReference type="Proteomes" id="UP000673691"/>
    </source>
</evidence>
<keyword evidence="9 11" id="KW-1133">Transmembrane helix</keyword>
<dbReference type="GO" id="GO:0003400">
    <property type="term" value="P:regulation of COPII vesicle coating"/>
    <property type="evidence" value="ECO:0007669"/>
    <property type="project" value="TreeGrafter"/>
</dbReference>
<dbReference type="AlphaFoldDB" id="A0A8H7ZQR0"/>
<keyword evidence="3" id="KW-0853">WD repeat</keyword>
<keyword evidence="10 11" id="KW-0472">Membrane</keyword>
<dbReference type="InterPro" id="IPR001680">
    <property type="entry name" value="WD40_rpt"/>
</dbReference>
<dbReference type="SMART" id="SM00320">
    <property type="entry name" value="WD40"/>
    <property type="match status" value="4"/>
</dbReference>
<evidence type="ECO:0000256" key="4">
    <source>
        <dbReference type="ARBA" id="ARBA00022692"/>
    </source>
</evidence>
<sequence length="324" mass="35352">MEIARVGRSARHDGRLKYEIAMYSRLSQSDAVKTISSKTADDYQKAVAFSPNGKLIATGSSNGELAVLKYPSLKNAFPTSKFGEEEIYDLDFSPDSDRIAVLSDSSVRILLVDGGNEFQAIQKPTLNKRIECKFRCLRYGRGESERYLMTVVNAADRRRGFICKWDTATWTLAAKAAVSKRAITALCVSSNGQLLGFGSQDLSVGVVDAATLRLLKTYQEVHGLPPTVVSFDEEAQNLVSASADTTFRMTELPEKYPSGLFTALPSVNYLILVVLALLVLGLGVHIEHEVSNGATLIDVVSSIAAKFEGIGNVTTRPWIMSDEL</sequence>
<dbReference type="GO" id="GO:0006888">
    <property type="term" value="P:endoplasmic reticulum to Golgi vesicle-mediated transport"/>
    <property type="evidence" value="ECO:0007669"/>
    <property type="project" value="TreeGrafter"/>
</dbReference>
<name>A0A8H7ZQR0_9FUNG</name>
<dbReference type="InterPro" id="IPR036322">
    <property type="entry name" value="WD40_repeat_dom_sf"/>
</dbReference>
<dbReference type="Pfam" id="PF00400">
    <property type="entry name" value="WD40"/>
    <property type="match status" value="2"/>
</dbReference>
<evidence type="ECO:0000256" key="5">
    <source>
        <dbReference type="ARBA" id="ARBA00022737"/>
    </source>
</evidence>
<comment type="caution">
    <text evidence="12">The sequence shown here is derived from an EMBL/GenBank/DDBJ whole genome shotgun (WGS) entry which is preliminary data.</text>
</comment>
<evidence type="ECO:0000256" key="8">
    <source>
        <dbReference type="ARBA" id="ARBA00022927"/>
    </source>
</evidence>
<dbReference type="EMBL" id="JAEFCI010010005">
    <property type="protein sequence ID" value="KAG5457480.1"/>
    <property type="molecule type" value="Genomic_DNA"/>
</dbReference>
<evidence type="ECO:0000256" key="11">
    <source>
        <dbReference type="SAM" id="Phobius"/>
    </source>
</evidence>
<dbReference type="GO" id="GO:0005789">
    <property type="term" value="C:endoplasmic reticulum membrane"/>
    <property type="evidence" value="ECO:0007669"/>
    <property type="project" value="UniProtKB-SubCell"/>
</dbReference>
<organism evidence="12 13">
    <name type="scientific">Olpidium bornovanus</name>
    <dbReference type="NCBI Taxonomy" id="278681"/>
    <lineage>
        <taxon>Eukaryota</taxon>
        <taxon>Fungi</taxon>
        <taxon>Fungi incertae sedis</taxon>
        <taxon>Olpidiomycota</taxon>
        <taxon>Olpidiomycotina</taxon>
        <taxon>Olpidiomycetes</taxon>
        <taxon>Olpidiales</taxon>
        <taxon>Olpidiaceae</taxon>
        <taxon>Olpidium</taxon>
    </lineage>
</organism>
<dbReference type="Proteomes" id="UP000673691">
    <property type="component" value="Unassembled WGS sequence"/>
</dbReference>
<evidence type="ECO:0000256" key="1">
    <source>
        <dbReference type="ARBA" id="ARBA00004389"/>
    </source>
</evidence>
<dbReference type="GO" id="GO:0005085">
    <property type="term" value="F:guanyl-nucleotide exchange factor activity"/>
    <property type="evidence" value="ECO:0007669"/>
    <property type="project" value="InterPro"/>
</dbReference>
<dbReference type="PANTHER" id="PTHR23284:SF0">
    <property type="entry name" value="PROLACTIN REGULATORY ELEMENT-BINDING PROTEIN"/>
    <property type="match status" value="1"/>
</dbReference>
<dbReference type="PANTHER" id="PTHR23284">
    <property type="entry name" value="PROLACTIN REGULATORY ELEMENT BINDING PROTEIN"/>
    <property type="match status" value="1"/>
</dbReference>